<protein>
    <recommendedName>
        <fullName evidence="1">Macro domain-containing protein</fullName>
    </recommendedName>
</protein>
<dbReference type="PANTHER" id="PTHR11106">
    <property type="entry name" value="GANGLIOSIDE INDUCED DIFFERENTIATION ASSOCIATED PROTEIN 2-RELATED"/>
    <property type="match status" value="1"/>
</dbReference>
<sequence>MKTIRIIHGDITELKVDAIVNAANTSLLGGGGVDGAIHHKGGAEILKECQQIRARQGGCAVGEAVITHAGLLPAQYVIHTVGPIWRNGMYDEDQLLANAYRHSLELAESKQLHSVAFPNISTGVYGFPKARAVNIALATVIDFLKTSTQVEEVIFVCFDQENYQLYQQESLNHAKQQSDLRLL</sequence>
<feature type="domain" description="Macro" evidence="1">
    <location>
        <begin position="1"/>
        <end position="174"/>
    </location>
</feature>
<dbReference type="Gene3D" id="3.40.220.10">
    <property type="entry name" value="Leucine Aminopeptidase, subunit E, domain 1"/>
    <property type="match status" value="1"/>
</dbReference>
<evidence type="ECO:0000313" key="3">
    <source>
        <dbReference type="Proteomes" id="UP000018418"/>
    </source>
</evidence>
<proteinExistence type="predicted"/>
<dbReference type="RefSeq" id="WP_004899296.1">
    <property type="nucleotide sequence ID" value="NZ_BBTI01000003.1"/>
</dbReference>
<dbReference type="CDD" id="cd02908">
    <property type="entry name" value="Macro_OAADPr_deacetylase"/>
    <property type="match status" value="1"/>
</dbReference>
<dbReference type="PATRIC" id="fig|1341683.3.peg.272"/>
<name>V2UTZ8_9GAMM</name>
<evidence type="ECO:0000259" key="1">
    <source>
        <dbReference type="PROSITE" id="PS51154"/>
    </source>
</evidence>
<dbReference type="SMART" id="SM00506">
    <property type="entry name" value="A1pp"/>
    <property type="match status" value="1"/>
</dbReference>
<comment type="caution">
    <text evidence="2">The sequence shown here is derived from an EMBL/GenBank/DDBJ whole genome shotgun (WGS) entry which is preliminary data.</text>
</comment>
<gene>
    <name evidence="2" type="ORF">P255_00277</name>
</gene>
<dbReference type="HOGENOM" id="CLU_046550_5_1_6"/>
<dbReference type="OrthoDB" id="6194521at2"/>
<accession>V2UTZ8</accession>
<dbReference type="EMBL" id="AYEU01000003">
    <property type="protein sequence ID" value="ESK52135.1"/>
    <property type="molecule type" value="Genomic_DNA"/>
</dbReference>
<dbReference type="SUPFAM" id="SSF52949">
    <property type="entry name" value="Macro domain-like"/>
    <property type="match status" value="1"/>
</dbReference>
<dbReference type="PANTHER" id="PTHR11106:SF27">
    <property type="entry name" value="MACRO DOMAIN-CONTAINING PROTEIN"/>
    <property type="match status" value="1"/>
</dbReference>
<dbReference type="STRING" id="396323.VH98_00445"/>
<dbReference type="AlphaFoldDB" id="V2UTZ8"/>
<dbReference type="NCBIfam" id="NF001664">
    <property type="entry name" value="PRK00431.1-6"/>
    <property type="match status" value="1"/>
</dbReference>
<evidence type="ECO:0000313" key="2">
    <source>
        <dbReference type="EMBL" id="ESK52135.1"/>
    </source>
</evidence>
<dbReference type="InterPro" id="IPR043472">
    <property type="entry name" value="Macro_dom-like"/>
</dbReference>
<dbReference type="Proteomes" id="UP000018418">
    <property type="component" value="Unassembled WGS sequence"/>
</dbReference>
<organism evidence="2 3">
    <name type="scientific">Acinetobacter brisouii CIP 110357</name>
    <dbReference type="NCBI Taxonomy" id="1341683"/>
    <lineage>
        <taxon>Bacteria</taxon>
        <taxon>Pseudomonadati</taxon>
        <taxon>Pseudomonadota</taxon>
        <taxon>Gammaproteobacteria</taxon>
        <taxon>Moraxellales</taxon>
        <taxon>Moraxellaceae</taxon>
        <taxon>Acinetobacter</taxon>
    </lineage>
</organism>
<keyword evidence="3" id="KW-1185">Reference proteome</keyword>
<dbReference type="InterPro" id="IPR002589">
    <property type="entry name" value="Macro_dom"/>
</dbReference>
<dbReference type="Pfam" id="PF01661">
    <property type="entry name" value="Macro"/>
    <property type="match status" value="1"/>
</dbReference>
<dbReference type="PROSITE" id="PS51154">
    <property type="entry name" value="MACRO"/>
    <property type="match status" value="1"/>
</dbReference>
<reference evidence="2 3" key="1">
    <citation type="submission" date="2013-10" db="EMBL/GenBank/DDBJ databases">
        <title>The Genome Sequence of Acinetobacter brisouii CIP 110357.</title>
        <authorList>
            <consortium name="The Broad Institute Genomics Platform"/>
            <consortium name="The Broad Institute Genome Sequencing Center for Infectious Disease"/>
            <person name="Cerqueira G."/>
            <person name="Feldgarden M."/>
            <person name="Courvalin P."/>
            <person name="Grillot-Courvalin C."/>
            <person name="Clermont D."/>
            <person name="Rocha E."/>
            <person name="Yoon E.-J."/>
            <person name="Nemec A."/>
            <person name="Young S.K."/>
            <person name="Zeng Q."/>
            <person name="Gargeya S."/>
            <person name="Fitzgerald M."/>
            <person name="Abouelleil A."/>
            <person name="Alvarado L."/>
            <person name="Berlin A.M."/>
            <person name="Chapman S.B."/>
            <person name="Gainer-Dewar J."/>
            <person name="Goldberg J."/>
            <person name="Gnerre S."/>
            <person name="Griggs A."/>
            <person name="Gujja S."/>
            <person name="Hansen M."/>
            <person name="Howarth C."/>
            <person name="Imamovic A."/>
            <person name="Ireland A."/>
            <person name="Larimer J."/>
            <person name="McCowan C."/>
            <person name="Murphy C."/>
            <person name="Pearson M."/>
            <person name="Poon T.W."/>
            <person name="Priest M."/>
            <person name="Roberts A."/>
            <person name="Saif S."/>
            <person name="Shea T."/>
            <person name="Sykes S."/>
            <person name="Wortman J."/>
            <person name="Nusbaum C."/>
            <person name="Birren B."/>
        </authorList>
    </citation>
    <scope>NUCLEOTIDE SEQUENCE [LARGE SCALE GENOMIC DNA]</scope>
    <source>
        <strain evidence="2 3">CIP 110357</strain>
    </source>
</reference>